<feature type="region of interest" description="Disordered" evidence="1">
    <location>
        <begin position="1"/>
        <end position="66"/>
    </location>
</feature>
<name>A0A180GAF8_PUCT1</name>
<evidence type="ECO:0000313" key="4">
    <source>
        <dbReference type="Proteomes" id="UP000005240"/>
    </source>
</evidence>
<proteinExistence type="predicted"/>
<protein>
    <submittedName>
        <fullName evidence="2 3">Uncharacterized protein</fullName>
    </submittedName>
</protein>
<evidence type="ECO:0000313" key="2">
    <source>
        <dbReference type="EMBL" id="OAV89600.1"/>
    </source>
</evidence>
<sequence length="342" mass="37451">MDKMLSKSQTTSSPSAPGPCVKFATLTHRSDPKISPSDQLARRQSYNRARSAGQPSSSAKPAQGFGGATLTAEAARRELILSVTQPGRSQTSNRICSEGSEFANLRRVSRTQASNLAKPHRSRSLQGFFPSPILASQPVIRPDNRPAARVQTEPIPRRLWKKKAKPVYALCHSRAPLAPFLSLPARVLSSMSHINPGNSIKIIQKKVHRAVLVDVKKPSKIMKQSSSSTTSRSPNIRKAVTKYRIKAHEEDHQVLQGFLNNNVIHLEESDPEAAEEAEENQKSDKTRIRSTLLRRIPHASMFPNPIRSSSVGSSQSSSSSNSNNTNSAHSNASTASTSWNRI</sequence>
<feature type="region of interest" description="Disordered" evidence="1">
    <location>
        <begin position="294"/>
        <end position="342"/>
    </location>
</feature>
<dbReference type="EnsemblFungi" id="PTTG_05847-t43_1">
    <property type="protein sequence ID" value="PTTG_05847-t43_1-p1"/>
    <property type="gene ID" value="PTTG_05847"/>
</dbReference>
<reference evidence="2" key="1">
    <citation type="submission" date="2009-11" db="EMBL/GenBank/DDBJ databases">
        <authorList>
            <consortium name="The Broad Institute Genome Sequencing Platform"/>
            <person name="Ward D."/>
            <person name="Feldgarden M."/>
            <person name="Earl A."/>
            <person name="Young S.K."/>
            <person name="Zeng Q."/>
            <person name="Koehrsen M."/>
            <person name="Alvarado L."/>
            <person name="Berlin A."/>
            <person name="Bochicchio J."/>
            <person name="Borenstein D."/>
            <person name="Chapman S.B."/>
            <person name="Chen Z."/>
            <person name="Engels R."/>
            <person name="Freedman E."/>
            <person name="Gellesch M."/>
            <person name="Goldberg J."/>
            <person name="Griggs A."/>
            <person name="Gujja S."/>
            <person name="Heilman E."/>
            <person name="Heiman D."/>
            <person name="Hepburn T."/>
            <person name="Howarth C."/>
            <person name="Jen D."/>
            <person name="Larson L."/>
            <person name="Lewis B."/>
            <person name="Mehta T."/>
            <person name="Park D."/>
            <person name="Pearson M."/>
            <person name="Roberts A."/>
            <person name="Saif S."/>
            <person name="Shea T."/>
            <person name="Shenoy N."/>
            <person name="Sisk P."/>
            <person name="Stolte C."/>
            <person name="Sykes S."/>
            <person name="Thomson T."/>
            <person name="Walk T."/>
            <person name="White J."/>
            <person name="Yandava C."/>
            <person name="Izard J."/>
            <person name="Baranova O.V."/>
            <person name="Blanton J.M."/>
            <person name="Tanner A.C."/>
            <person name="Dewhirst F.E."/>
            <person name="Haas B."/>
            <person name="Nusbaum C."/>
            <person name="Birren B."/>
        </authorList>
    </citation>
    <scope>NUCLEOTIDE SEQUENCE [LARGE SCALE GENOMIC DNA]</scope>
    <source>
        <strain evidence="2">1-1 BBBD Race 1</strain>
    </source>
</reference>
<keyword evidence="4" id="KW-1185">Reference proteome</keyword>
<reference evidence="3 4" key="3">
    <citation type="journal article" date="2017" name="G3 (Bethesda)">
        <title>Comparative analysis highlights variable genome content of wheat rusts and divergence of the mating loci.</title>
        <authorList>
            <person name="Cuomo C.A."/>
            <person name="Bakkeren G."/>
            <person name="Khalil H.B."/>
            <person name="Panwar V."/>
            <person name="Joly D."/>
            <person name="Linning R."/>
            <person name="Sakthikumar S."/>
            <person name="Song X."/>
            <person name="Adiconis X."/>
            <person name="Fan L."/>
            <person name="Goldberg J.M."/>
            <person name="Levin J.Z."/>
            <person name="Young S."/>
            <person name="Zeng Q."/>
            <person name="Anikster Y."/>
            <person name="Bruce M."/>
            <person name="Wang M."/>
            <person name="Yin C."/>
            <person name="McCallum B."/>
            <person name="Szabo L.J."/>
            <person name="Hulbert S."/>
            <person name="Chen X."/>
            <person name="Fellers J.P."/>
        </authorList>
    </citation>
    <scope>NUCLEOTIDE SEQUENCE</scope>
    <source>
        <strain evidence="3">isolate 1-1 / race 1 (BBBD)</strain>
        <strain evidence="4">Isolate 1-1 / race 1 (BBBD)</strain>
    </source>
</reference>
<dbReference type="EMBL" id="ADAS02000123">
    <property type="protein sequence ID" value="OAV89600.1"/>
    <property type="molecule type" value="Genomic_DNA"/>
</dbReference>
<reference evidence="3" key="4">
    <citation type="submission" date="2025-05" db="UniProtKB">
        <authorList>
            <consortium name="EnsemblFungi"/>
        </authorList>
    </citation>
    <scope>IDENTIFICATION</scope>
    <source>
        <strain evidence="3">isolate 1-1 / race 1 (BBBD)</strain>
    </source>
</reference>
<feature type="compositionally biased region" description="Polar residues" evidence="1">
    <location>
        <begin position="1"/>
        <end position="15"/>
    </location>
</feature>
<accession>A0A180GAF8</accession>
<evidence type="ECO:0000256" key="1">
    <source>
        <dbReference type="SAM" id="MobiDB-lite"/>
    </source>
</evidence>
<reference evidence="2" key="2">
    <citation type="submission" date="2016-05" db="EMBL/GenBank/DDBJ databases">
        <title>Comparative analysis highlights variable genome content of wheat rusts and divergence of the mating loci.</title>
        <authorList>
            <person name="Cuomo C.A."/>
            <person name="Bakkeren G."/>
            <person name="Szabo L."/>
            <person name="Khalil H."/>
            <person name="Joly D."/>
            <person name="Goldberg J."/>
            <person name="Young S."/>
            <person name="Zeng Q."/>
            <person name="Fellers J."/>
        </authorList>
    </citation>
    <scope>NUCLEOTIDE SEQUENCE [LARGE SCALE GENOMIC DNA]</scope>
    <source>
        <strain evidence="2">1-1 BBBD Race 1</strain>
    </source>
</reference>
<dbReference type="Proteomes" id="UP000005240">
    <property type="component" value="Unassembled WGS sequence"/>
</dbReference>
<feature type="compositionally biased region" description="Low complexity" evidence="1">
    <location>
        <begin position="308"/>
        <end position="342"/>
    </location>
</feature>
<feature type="compositionally biased region" description="Polar residues" evidence="1">
    <location>
        <begin position="36"/>
        <end position="60"/>
    </location>
</feature>
<dbReference type="OrthoDB" id="2501487at2759"/>
<dbReference type="AlphaFoldDB" id="A0A180GAF8"/>
<gene>
    <name evidence="2" type="ORF">PTTG_05847</name>
</gene>
<evidence type="ECO:0000313" key="3">
    <source>
        <dbReference type="EnsemblFungi" id="PTTG_05847-t43_1-p1"/>
    </source>
</evidence>
<organism evidence="2">
    <name type="scientific">Puccinia triticina (isolate 1-1 / race 1 (BBBD))</name>
    <name type="common">Brown leaf rust fungus</name>
    <dbReference type="NCBI Taxonomy" id="630390"/>
    <lineage>
        <taxon>Eukaryota</taxon>
        <taxon>Fungi</taxon>
        <taxon>Dikarya</taxon>
        <taxon>Basidiomycota</taxon>
        <taxon>Pucciniomycotina</taxon>
        <taxon>Pucciniomycetes</taxon>
        <taxon>Pucciniales</taxon>
        <taxon>Pucciniaceae</taxon>
        <taxon>Puccinia</taxon>
    </lineage>
</organism>